<gene>
    <name evidence="3" type="ORF">MGAL_10B046783</name>
</gene>
<dbReference type="Gene3D" id="3.30.160.60">
    <property type="entry name" value="Classic Zinc Finger"/>
    <property type="match status" value="1"/>
</dbReference>
<evidence type="ECO:0000259" key="2">
    <source>
        <dbReference type="PROSITE" id="PS50119"/>
    </source>
</evidence>
<dbReference type="Proteomes" id="UP000596742">
    <property type="component" value="Unassembled WGS sequence"/>
</dbReference>
<evidence type="ECO:0000256" key="1">
    <source>
        <dbReference type="PROSITE-ProRule" id="PRU00024"/>
    </source>
</evidence>
<dbReference type="PANTHER" id="PTHR25462:SF305">
    <property type="entry name" value="RING-TYPE DOMAIN-CONTAINING PROTEIN"/>
    <property type="match status" value="1"/>
</dbReference>
<dbReference type="AlphaFoldDB" id="A0A8B6FB51"/>
<dbReference type="GO" id="GO:0061630">
    <property type="term" value="F:ubiquitin protein ligase activity"/>
    <property type="evidence" value="ECO:0007669"/>
    <property type="project" value="TreeGrafter"/>
</dbReference>
<dbReference type="PROSITE" id="PS50119">
    <property type="entry name" value="ZF_BBOX"/>
    <property type="match status" value="1"/>
</dbReference>
<proteinExistence type="predicted"/>
<keyword evidence="4" id="KW-1185">Reference proteome</keyword>
<dbReference type="GO" id="GO:0008270">
    <property type="term" value="F:zinc ion binding"/>
    <property type="evidence" value="ECO:0007669"/>
    <property type="project" value="UniProtKB-KW"/>
</dbReference>
<keyword evidence="1" id="KW-0863">Zinc-finger</keyword>
<protein>
    <recommendedName>
        <fullName evidence="2">B box-type domain-containing protein</fullName>
    </recommendedName>
</protein>
<keyword evidence="1" id="KW-0479">Metal-binding</keyword>
<dbReference type="Gene3D" id="2.120.10.30">
    <property type="entry name" value="TolB, C-terminal domain"/>
    <property type="match status" value="1"/>
</dbReference>
<evidence type="ECO:0000313" key="3">
    <source>
        <dbReference type="EMBL" id="VDI46842.1"/>
    </source>
</evidence>
<dbReference type="EMBL" id="UYJE01006538">
    <property type="protein sequence ID" value="VDI46842.1"/>
    <property type="molecule type" value="Genomic_DNA"/>
</dbReference>
<dbReference type="InterPro" id="IPR000315">
    <property type="entry name" value="Znf_B-box"/>
</dbReference>
<dbReference type="InterPro" id="IPR011042">
    <property type="entry name" value="6-blade_b-propeller_TolB-like"/>
</dbReference>
<keyword evidence="1" id="KW-0862">Zinc</keyword>
<organism evidence="3 4">
    <name type="scientific">Mytilus galloprovincialis</name>
    <name type="common">Mediterranean mussel</name>
    <dbReference type="NCBI Taxonomy" id="29158"/>
    <lineage>
        <taxon>Eukaryota</taxon>
        <taxon>Metazoa</taxon>
        <taxon>Spiralia</taxon>
        <taxon>Lophotrochozoa</taxon>
        <taxon>Mollusca</taxon>
        <taxon>Bivalvia</taxon>
        <taxon>Autobranchia</taxon>
        <taxon>Pteriomorphia</taxon>
        <taxon>Mytilida</taxon>
        <taxon>Mytiloidea</taxon>
        <taxon>Mytilidae</taxon>
        <taxon>Mytilinae</taxon>
        <taxon>Mytilus</taxon>
    </lineage>
</organism>
<dbReference type="SUPFAM" id="SSF63825">
    <property type="entry name" value="YWTD domain"/>
    <property type="match status" value="1"/>
</dbReference>
<dbReference type="CDD" id="cd19757">
    <property type="entry name" value="Bbox1"/>
    <property type="match status" value="1"/>
</dbReference>
<reference evidence="3" key="1">
    <citation type="submission" date="2018-11" db="EMBL/GenBank/DDBJ databases">
        <authorList>
            <person name="Alioto T."/>
            <person name="Alioto T."/>
        </authorList>
    </citation>
    <scope>NUCLEOTIDE SEQUENCE</scope>
</reference>
<sequence length="547" mass="61844">MSTWSTDHKICNTCDSRHITKQATDWCSECEQAFCNECKDYHAFSRLSKNHTTIPISDFLSLEPSFSAISSVCAEHTDIYQIFCPQHDKLLCLKCLPKHDDCKGIIPLSEITKTVKTSTNFQETQHGFTDIIENITKIQNELKLSLEKTNDEEKILMSDIGTMRKKIDDHLDQLEDNLRKDLTKETAESRKAIEVLLQTLDSRKSETVKHLQQMKDLETHASEFQTFLGLRQLSFAMESTESFVQSVAKDGNLEIDAFSLNFDEKINESVSNIQQFGIVQVQKKACHLALCRQKDKQAQLVGMGPPLIKSINDIELKLVQTIDTRCNQIGGCEILPDGKMKSNTYCLDITCINSNNKLVISHGFGSEEIDIVDISKPQEEQKPITTCTENACHGLAYINNSILCYINQEGIKKISLDNNKVSTIVKADLSFGYITVFNNKLYYTDRDKNVVTCCDMAGQILWTFTDKTVLKNPLGISVDVRGFVYVVCYQLNTVVILSPDGQDKRVLLTNIDGLKSPRVLHYDKLKDRLLVVNQSTNAFLFDISAKQ</sequence>
<feature type="domain" description="B box-type" evidence="2">
    <location>
        <begin position="6"/>
        <end position="56"/>
    </location>
</feature>
<dbReference type="GO" id="GO:0005654">
    <property type="term" value="C:nucleoplasm"/>
    <property type="evidence" value="ECO:0007669"/>
    <property type="project" value="TreeGrafter"/>
</dbReference>
<dbReference type="PANTHER" id="PTHR25462">
    <property type="entry name" value="BONUS, ISOFORM C-RELATED"/>
    <property type="match status" value="1"/>
</dbReference>
<dbReference type="InterPro" id="IPR047153">
    <property type="entry name" value="TRIM45/56/19-like"/>
</dbReference>
<comment type="caution">
    <text evidence="3">The sequence shown here is derived from an EMBL/GenBank/DDBJ whole genome shotgun (WGS) entry which is preliminary data.</text>
</comment>
<name>A0A8B6FB51_MYTGA</name>
<evidence type="ECO:0000313" key="4">
    <source>
        <dbReference type="Proteomes" id="UP000596742"/>
    </source>
</evidence>
<accession>A0A8B6FB51</accession>
<dbReference type="OrthoDB" id="6105210at2759"/>